<feature type="transmembrane region" description="Helical" evidence="4">
    <location>
        <begin position="183"/>
        <end position="211"/>
    </location>
</feature>
<evidence type="ECO:0000313" key="6">
    <source>
        <dbReference type="Proteomes" id="UP000176609"/>
    </source>
</evidence>
<dbReference type="Pfam" id="PF13181">
    <property type="entry name" value="TPR_8"/>
    <property type="match status" value="1"/>
</dbReference>
<feature type="transmembrane region" description="Helical" evidence="4">
    <location>
        <begin position="329"/>
        <end position="349"/>
    </location>
</feature>
<sequence>MLSSSNLKSIISSHFFLSFILLFITFLTYFNILPNQLFFDDEELIYKNTYVSNIKYLPKFFTENMVAGAGKISNMYRPVLMVTFAADHFLWNNSPTGYHLTSIFLHAINALLIYFLIYILFRNRFLAFTTSVFFVVHPVQSEAIIYASGRTDPLYTVFALLTMIVFLYLCLSKTNLYLKWIGVIIFFVLSLLSKESAIVIPLILILLYFVLKDKKTFSLFKLIIIISPLILISGIYIYLRLTVLNFANTLNFYPVNNIYSQNIFVRLLTFHRVLLEYLALISFPKDLTVARDIPYITSLNNFSVIISIAILIGTFWFSIRNWRKNRIYLFCLLWFLIAILPVSGIVPINNIMSEHYLYLPSLSFFLLIANFFCFLFQKFTNKYSRIIVFASVILILSALSLRTIIRTFDWRDPIIFYTKSLNQSPWHIPMRNNLAMAYAETGKIDLAIYEYKKIIDITDIYPNTHHNLANAYKTLGKYKEAEDEYYKALKIDPNFYFSYFGLADLYQKTGEKEKFERIVKKIK</sequence>
<evidence type="ECO:0000256" key="4">
    <source>
        <dbReference type="SAM" id="Phobius"/>
    </source>
</evidence>
<name>A0A1F6ANI0_9BACT</name>
<dbReference type="PANTHER" id="PTHR44227">
    <property type="match status" value="1"/>
</dbReference>
<organism evidence="5 6">
    <name type="scientific">Candidatus Gottesmanbacteria bacterium RIFCSPLOWO2_01_FULL_39_12b</name>
    <dbReference type="NCBI Taxonomy" id="1798388"/>
    <lineage>
        <taxon>Bacteria</taxon>
        <taxon>Candidatus Gottesmaniibacteriota</taxon>
    </lineage>
</organism>
<evidence type="ECO:0000256" key="1">
    <source>
        <dbReference type="ARBA" id="ARBA00022737"/>
    </source>
</evidence>
<dbReference type="EMBL" id="MFJR01000012">
    <property type="protein sequence ID" value="OGG26249.1"/>
    <property type="molecule type" value="Genomic_DNA"/>
</dbReference>
<feature type="transmembrane region" description="Helical" evidence="4">
    <location>
        <begin position="12"/>
        <end position="32"/>
    </location>
</feature>
<feature type="transmembrane region" description="Helical" evidence="4">
    <location>
        <begin position="153"/>
        <end position="171"/>
    </location>
</feature>
<evidence type="ECO:0000313" key="5">
    <source>
        <dbReference type="EMBL" id="OGG26249.1"/>
    </source>
</evidence>
<dbReference type="InterPro" id="IPR052346">
    <property type="entry name" value="O-mannosyl-transferase_TMTC"/>
</dbReference>
<keyword evidence="4" id="KW-0812">Transmembrane</keyword>
<feature type="transmembrane region" description="Helical" evidence="4">
    <location>
        <begin position="295"/>
        <end position="317"/>
    </location>
</feature>
<dbReference type="InterPro" id="IPR011990">
    <property type="entry name" value="TPR-like_helical_dom_sf"/>
</dbReference>
<evidence type="ECO:0000256" key="2">
    <source>
        <dbReference type="ARBA" id="ARBA00022803"/>
    </source>
</evidence>
<feature type="transmembrane region" description="Helical" evidence="4">
    <location>
        <begin position="355"/>
        <end position="376"/>
    </location>
</feature>
<dbReference type="SMART" id="SM00028">
    <property type="entry name" value="TPR"/>
    <property type="match status" value="2"/>
</dbReference>
<dbReference type="PROSITE" id="PS50293">
    <property type="entry name" value="TPR_REGION"/>
    <property type="match status" value="1"/>
</dbReference>
<dbReference type="Proteomes" id="UP000176609">
    <property type="component" value="Unassembled WGS sequence"/>
</dbReference>
<feature type="transmembrane region" description="Helical" evidence="4">
    <location>
        <begin position="98"/>
        <end position="118"/>
    </location>
</feature>
<reference evidence="5 6" key="1">
    <citation type="journal article" date="2016" name="Nat. Commun.">
        <title>Thousands of microbial genomes shed light on interconnected biogeochemical processes in an aquifer system.</title>
        <authorList>
            <person name="Anantharaman K."/>
            <person name="Brown C.T."/>
            <person name="Hug L.A."/>
            <person name="Sharon I."/>
            <person name="Castelle C.J."/>
            <person name="Probst A.J."/>
            <person name="Thomas B.C."/>
            <person name="Singh A."/>
            <person name="Wilkins M.J."/>
            <person name="Karaoz U."/>
            <person name="Brodie E.L."/>
            <person name="Williams K.H."/>
            <person name="Hubbard S.S."/>
            <person name="Banfield J.F."/>
        </authorList>
    </citation>
    <scope>NUCLEOTIDE SEQUENCE [LARGE SCALE GENOMIC DNA]</scope>
</reference>
<gene>
    <name evidence="5" type="ORF">A2960_04705</name>
</gene>
<dbReference type="SUPFAM" id="SSF48452">
    <property type="entry name" value="TPR-like"/>
    <property type="match status" value="1"/>
</dbReference>
<dbReference type="PROSITE" id="PS50005">
    <property type="entry name" value="TPR"/>
    <property type="match status" value="1"/>
</dbReference>
<proteinExistence type="predicted"/>
<dbReference type="Pfam" id="PF00515">
    <property type="entry name" value="TPR_1"/>
    <property type="match status" value="1"/>
</dbReference>
<keyword evidence="1" id="KW-0677">Repeat</keyword>
<keyword evidence="4" id="KW-0472">Membrane</keyword>
<dbReference type="InterPro" id="IPR019734">
    <property type="entry name" value="TPR_rpt"/>
</dbReference>
<protein>
    <submittedName>
        <fullName evidence="5">Uncharacterized protein</fullName>
    </submittedName>
</protein>
<accession>A0A1F6ANI0</accession>
<feature type="transmembrane region" description="Helical" evidence="4">
    <location>
        <begin position="383"/>
        <end position="405"/>
    </location>
</feature>
<dbReference type="PANTHER" id="PTHR44227:SF3">
    <property type="entry name" value="PROTEIN O-MANNOSYL-TRANSFERASE TMTC4"/>
    <property type="match status" value="1"/>
</dbReference>
<dbReference type="Gene3D" id="1.25.40.10">
    <property type="entry name" value="Tetratricopeptide repeat domain"/>
    <property type="match status" value="1"/>
</dbReference>
<feature type="repeat" description="TPR" evidence="3">
    <location>
        <begin position="462"/>
        <end position="495"/>
    </location>
</feature>
<feature type="transmembrane region" description="Helical" evidence="4">
    <location>
        <begin position="217"/>
        <end position="239"/>
    </location>
</feature>
<evidence type="ECO:0000256" key="3">
    <source>
        <dbReference type="PROSITE-ProRule" id="PRU00339"/>
    </source>
</evidence>
<keyword evidence="2 3" id="KW-0802">TPR repeat</keyword>
<comment type="caution">
    <text evidence="5">The sequence shown here is derived from an EMBL/GenBank/DDBJ whole genome shotgun (WGS) entry which is preliminary data.</text>
</comment>
<dbReference type="AlphaFoldDB" id="A0A1F6ANI0"/>
<keyword evidence="4" id="KW-1133">Transmembrane helix</keyword>